<gene>
    <name evidence="2" type="primary">LOC130471672</name>
</gene>
<name>A0ABM3RQL1_SPIOL</name>
<reference evidence="2" key="2">
    <citation type="submission" date="2025-08" db="UniProtKB">
        <authorList>
            <consortium name="RefSeq"/>
        </authorList>
    </citation>
    <scope>IDENTIFICATION</scope>
    <source>
        <tissue evidence="2">Leaf</tissue>
    </source>
</reference>
<evidence type="ECO:0000313" key="1">
    <source>
        <dbReference type="Proteomes" id="UP000813463"/>
    </source>
</evidence>
<keyword evidence="1" id="KW-1185">Reference proteome</keyword>
<proteinExistence type="predicted"/>
<accession>A0ABM3RQL1</accession>
<dbReference type="Proteomes" id="UP000813463">
    <property type="component" value="Chromosome 4"/>
</dbReference>
<dbReference type="GeneID" id="130471672"/>
<sequence>MGGLSVRKISTLNNSFLMKQAWRLHNNPQLLLAKLYNVRGVLPMATCKIVTLRGNYSWGYRGIRKEENLQVNGCAWKVGSGSRIIAGKDKWVEGRIHVFSSNVRLSEAMFWKVSNFLAPNFTGWDSRKVWNNFEAKDARSILSTELPDSPELGFLYWPHHMSGKFTIKTGYAYLQQLEHDDQLNLHHDFYRLLWSLNLPPK</sequence>
<evidence type="ECO:0000313" key="2">
    <source>
        <dbReference type="RefSeq" id="XP_056697899.1"/>
    </source>
</evidence>
<dbReference type="RefSeq" id="XP_056697899.1">
    <property type="nucleotide sequence ID" value="XM_056841921.1"/>
</dbReference>
<protein>
    <submittedName>
        <fullName evidence="2">Uncharacterized protein</fullName>
    </submittedName>
</protein>
<reference evidence="1" key="1">
    <citation type="journal article" date="2021" name="Nat. Commun.">
        <title>Genomic analyses provide insights into spinach domestication and the genetic basis of agronomic traits.</title>
        <authorList>
            <person name="Cai X."/>
            <person name="Sun X."/>
            <person name="Xu C."/>
            <person name="Sun H."/>
            <person name="Wang X."/>
            <person name="Ge C."/>
            <person name="Zhang Z."/>
            <person name="Wang Q."/>
            <person name="Fei Z."/>
            <person name="Jiao C."/>
            <person name="Wang Q."/>
        </authorList>
    </citation>
    <scope>NUCLEOTIDE SEQUENCE [LARGE SCALE GENOMIC DNA]</scope>
    <source>
        <strain evidence="1">cv. Varoflay</strain>
    </source>
</reference>
<organism evidence="1 2">
    <name type="scientific">Spinacia oleracea</name>
    <name type="common">Spinach</name>
    <dbReference type="NCBI Taxonomy" id="3562"/>
    <lineage>
        <taxon>Eukaryota</taxon>
        <taxon>Viridiplantae</taxon>
        <taxon>Streptophyta</taxon>
        <taxon>Embryophyta</taxon>
        <taxon>Tracheophyta</taxon>
        <taxon>Spermatophyta</taxon>
        <taxon>Magnoliopsida</taxon>
        <taxon>eudicotyledons</taxon>
        <taxon>Gunneridae</taxon>
        <taxon>Pentapetalae</taxon>
        <taxon>Caryophyllales</taxon>
        <taxon>Chenopodiaceae</taxon>
        <taxon>Chenopodioideae</taxon>
        <taxon>Anserineae</taxon>
        <taxon>Spinacia</taxon>
    </lineage>
</organism>